<dbReference type="AlphaFoldDB" id="D3F9N3"/>
<dbReference type="PANTHER" id="PTHR30466">
    <property type="entry name" value="FLAVIN REDUCTASE"/>
    <property type="match status" value="1"/>
</dbReference>
<organism evidence="4 5">
    <name type="scientific">Conexibacter woesei (strain DSM 14684 / CCUG 47730 / CIP 108061 / JCM 11494 / NBRC 100937 / ID131577)</name>
    <dbReference type="NCBI Taxonomy" id="469383"/>
    <lineage>
        <taxon>Bacteria</taxon>
        <taxon>Bacillati</taxon>
        <taxon>Actinomycetota</taxon>
        <taxon>Thermoleophilia</taxon>
        <taxon>Solirubrobacterales</taxon>
        <taxon>Conexibacteraceae</taxon>
        <taxon>Conexibacter</taxon>
    </lineage>
</organism>
<dbReference type="GO" id="GO:0006208">
    <property type="term" value="P:pyrimidine nucleobase catabolic process"/>
    <property type="evidence" value="ECO:0007669"/>
    <property type="project" value="TreeGrafter"/>
</dbReference>
<evidence type="ECO:0000256" key="1">
    <source>
        <dbReference type="ARBA" id="ARBA00023002"/>
    </source>
</evidence>
<dbReference type="InterPro" id="IPR012349">
    <property type="entry name" value="Split_barrel_FMN-bd"/>
</dbReference>
<evidence type="ECO:0000259" key="3">
    <source>
        <dbReference type="SMART" id="SM00903"/>
    </source>
</evidence>
<dbReference type="RefSeq" id="WP_012934146.1">
    <property type="nucleotide sequence ID" value="NC_013739.1"/>
</dbReference>
<name>D3F9N3_CONWI</name>
<feature type="compositionally biased region" description="Low complexity" evidence="2">
    <location>
        <begin position="24"/>
        <end position="33"/>
    </location>
</feature>
<dbReference type="SMART" id="SM00903">
    <property type="entry name" value="Flavin_Reduct"/>
    <property type="match status" value="1"/>
</dbReference>
<dbReference type="EMBL" id="CP001854">
    <property type="protein sequence ID" value="ADB51095.1"/>
    <property type="molecule type" value="Genomic_DNA"/>
</dbReference>
<keyword evidence="5" id="KW-1185">Reference proteome</keyword>
<dbReference type="InterPro" id="IPR002563">
    <property type="entry name" value="Flavin_Rdtase-like_dom"/>
</dbReference>
<evidence type="ECO:0000256" key="2">
    <source>
        <dbReference type="SAM" id="MobiDB-lite"/>
    </source>
</evidence>
<dbReference type="GO" id="GO:0042602">
    <property type="term" value="F:riboflavin reductase (NADPH) activity"/>
    <property type="evidence" value="ECO:0007669"/>
    <property type="project" value="TreeGrafter"/>
</dbReference>
<keyword evidence="1" id="KW-0560">Oxidoreductase</keyword>
<dbReference type="Proteomes" id="UP000008229">
    <property type="component" value="Chromosome"/>
</dbReference>
<dbReference type="PANTHER" id="PTHR30466:SF1">
    <property type="entry name" value="FMN REDUCTASE (NADH) RUTF"/>
    <property type="match status" value="1"/>
</dbReference>
<gene>
    <name evidence="4" type="ordered locus">Cwoe_2676</name>
</gene>
<dbReference type="InterPro" id="IPR050268">
    <property type="entry name" value="NADH-dep_flavin_reductase"/>
</dbReference>
<feature type="region of interest" description="Disordered" evidence="2">
    <location>
        <begin position="1"/>
        <end position="33"/>
    </location>
</feature>
<dbReference type="SUPFAM" id="SSF50475">
    <property type="entry name" value="FMN-binding split barrel"/>
    <property type="match status" value="1"/>
</dbReference>
<sequence>MNGAGRSAGGPAAVASSARRRARGGPAATATAPPQPLAAAALRAALGHFATGVTVVTARDGDERVFGTTANAVSSVSLDPPLLLVCLRDESETLAALLAGGHFAVNVLRAEQDELARRFARRAAPDTWAEVGHAPGHGGAPRLHGALATLDCALHDVADGGDHRIVVGRVLAVDHPDEHVDPLLYYRGAFAALTATTRAPRSRA</sequence>
<dbReference type="Gene3D" id="2.30.110.10">
    <property type="entry name" value="Electron Transport, Fmn-binding Protein, Chain A"/>
    <property type="match status" value="1"/>
</dbReference>
<evidence type="ECO:0000313" key="4">
    <source>
        <dbReference type="EMBL" id="ADB51095.1"/>
    </source>
</evidence>
<protein>
    <submittedName>
        <fullName evidence="4">Flavin reductase domain protein FMN-binding protein</fullName>
    </submittedName>
</protein>
<feature type="compositionally biased region" description="Low complexity" evidence="2">
    <location>
        <begin position="1"/>
        <end position="17"/>
    </location>
</feature>
<dbReference type="HOGENOM" id="CLU_059021_1_0_11"/>
<dbReference type="GO" id="GO:0010181">
    <property type="term" value="F:FMN binding"/>
    <property type="evidence" value="ECO:0007669"/>
    <property type="project" value="InterPro"/>
</dbReference>
<accession>D3F9N3</accession>
<dbReference type="eggNOG" id="COG1853">
    <property type="taxonomic scope" value="Bacteria"/>
</dbReference>
<evidence type="ECO:0000313" key="5">
    <source>
        <dbReference type="Proteomes" id="UP000008229"/>
    </source>
</evidence>
<reference evidence="4 5" key="1">
    <citation type="journal article" date="2010" name="Stand. Genomic Sci.">
        <title>Complete genome sequence of Conexibacter woesei type strain (ID131577).</title>
        <authorList>
            <person name="Pukall R."/>
            <person name="Lapidus A."/>
            <person name="Glavina Del Rio T."/>
            <person name="Copeland A."/>
            <person name="Tice H."/>
            <person name="Cheng J.-F."/>
            <person name="Lucas S."/>
            <person name="Chen F."/>
            <person name="Nolan M."/>
            <person name="Bruce D."/>
            <person name="Goodwin L."/>
            <person name="Pitluck S."/>
            <person name="Mavromatis K."/>
            <person name="Ivanova N."/>
            <person name="Ovchinnikova G."/>
            <person name="Pati A."/>
            <person name="Chen A."/>
            <person name="Palaniappan K."/>
            <person name="Land M."/>
            <person name="Hauser L."/>
            <person name="Chang Y.-J."/>
            <person name="Jeffries C.D."/>
            <person name="Chain P."/>
            <person name="Meincke L."/>
            <person name="Sims D."/>
            <person name="Brettin T."/>
            <person name="Detter J.C."/>
            <person name="Rohde M."/>
            <person name="Goeker M."/>
            <person name="Bristow J."/>
            <person name="Eisen J.A."/>
            <person name="Markowitz V."/>
            <person name="Kyrpides N.C."/>
            <person name="Klenk H.-P."/>
            <person name="Hugenholtz P."/>
        </authorList>
    </citation>
    <scope>NUCLEOTIDE SEQUENCE [LARGE SCALE GENOMIC DNA]</scope>
    <source>
        <strain evidence="5">DSM 14684 / CIP 108061 / JCM 11494 / NBRC 100937 / ID131577</strain>
    </source>
</reference>
<dbReference type="Pfam" id="PF01613">
    <property type="entry name" value="Flavin_Reduct"/>
    <property type="match status" value="1"/>
</dbReference>
<reference evidence="5" key="2">
    <citation type="submission" date="2010-01" db="EMBL/GenBank/DDBJ databases">
        <title>The complete genome of Conexibacter woesei DSM 14684.</title>
        <authorList>
            <consortium name="US DOE Joint Genome Institute (JGI-PGF)"/>
            <person name="Lucas S."/>
            <person name="Copeland A."/>
            <person name="Lapidus A."/>
            <person name="Glavina del Rio T."/>
            <person name="Dalin E."/>
            <person name="Tice H."/>
            <person name="Bruce D."/>
            <person name="Goodwin L."/>
            <person name="Pitluck S."/>
            <person name="Kyrpides N."/>
            <person name="Mavromatis K."/>
            <person name="Ivanova N."/>
            <person name="Mikhailova N."/>
            <person name="Chertkov O."/>
            <person name="Brettin T."/>
            <person name="Detter J.C."/>
            <person name="Han C."/>
            <person name="Larimer F."/>
            <person name="Land M."/>
            <person name="Hauser L."/>
            <person name="Markowitz V."/>
            <person name="Cheng J.-F."/>
            <person name="Hugenholtz P."/>
            <person name="Woyke T."/>
            <person name="Wu D."/>
            <person name="Pukall R."/>
            <person name="Steenblock K."/>
            <person name="Schneider S."/>
            <person name="Klenk H.-P."/>
            <person name="Eisen J.A."/>
        </authorList>
    </citation>
    <scope>NUCLEOTIDE SEQUENCE [LARGE SCALE GENOMIC DNA]</scope>
    <source>
        <strain evidence="5">DSM 14684 / CIP 108061 / JCM 11494 / NBRC 100937 / ID131577</strain>
    </source>
</reference>
<proteinExistence type="predicted"/>
<dbReference type="STRING" id="469383.Cwoe_2676"/>
<dbReference type="KEGG" id="cwo:Cwoe_2676"/>
<feature type="domain" description="Flavin reductase like" evidence="3">
    <location>
        <begin position="46"/>
        <end position="192"/>
    </location>
</feature>